<dbReference type="AlphaFoldDB" id="A0A1Y2MI65"/>
<evidence type="ECO:0000313" key="3">
    <source>
        <dbReference type="Proteomes" id="UP000194360"/>
    </source>
</evidence>
<dbReference type="EMBL" id="MIGB01000061">
    <property type="protein sequence ID" value="OSY34950.1"/>
    <property type="molecule type" value="Genomic_DNA"/>
</dbReference>
<dbReference type="Proteomes" id="UP000194360">
    <property type="component" value="Unassembled WGS sequence"/>
</dbReference>
<sequence length="58" mass="6347">MRPDTPISEADPADALEQRRPVLPDDDDIPVVPGTDREADPADLADQLRDAGQDEDSY</sequence>
<reference evidence="2 3" key="1">
    <citation type="submission" date="2016-09" db="EMBL/GenBank/DDBJ databases">
        <title>Pseudonocardia autotrophica DSM535, a candidate organism with high potential of specific P450 cytochromes.</title>
        <authorList>
            <person name="Grumaz C."/>
            <person name="Vainshtein Y."/>
            <person name="Kirstahler P."/>
            <person name="Sohn K."/>
        </authorList>
    </citation>
    <scope>NUCLEOTIDE SEQUENCE [LARGE SCALE GENOMIC DNA]</scope>
    <source>
        <strain evidence="2 3">DSM 535</strain>
    </source>
</reference>
<accession>A0A1Y2MI65</accession>
<name>A0A1Y2MI65_PSEAH</name>
<evidence type="ECO:0000256" key="1">
    <source>
        <dbReference type="SAM" id="MobiDB-lite"/>
    </source>
</evidence>
<keyword evidence="3" id="KW-1185">Reference proteome</keyword>
<feature type="compositionally biased region" description="Basic and acidic residues" evidence="1">
    <location>
        <begin position="35"/>
        <end position="52"/>
    </location>
</feature>
<dbReference type="RefSeq" id="WP_158092352.1">
    <property type="nucleotide sequence ID" value="NZ_AP018920.1"/>
</dbReference>
<proteinExistence type="predicted"/>
<protein>
    <submittedName>
        <fullName evidence="2">Uncharacterized protein</fullName>
    </submittedName>
</protein>
<feature type="region of interest" description="Disordered" evidence="1">
    <location>
        <begin position="1"/>
        <end position="58"/>
    </location>
</feature>
<organism evidence="2 3">
    <name type="scientific">Pseudonocardia autotrophica</name>
    <name type="common">Amycolata autotrophica</name>
    <name type="synonym">Nocardia autotrophica</name>
    <dbReference type="NCBI Taxonomy" id="2074"/>
    <lineage>
        <taxon>Bacteria</taxon>
        <taxon>Bacillati</taxon>
        <taxon>Actinomycetota</taxon>
        <taxon>Actinomycetes</taxon>
        <taxon>Pseudonocardiales</taxon>
        <taxon>Pseudonocardiaceae</taxon>
        <taxon>Pseudonocardia</taxon>
    </lineage>
</organism>
<comment type="caution">
    <text evidence="2">The sequence shown here is derived from an EMBL/GenBank/DDBJ whole genome shotgun (WGS) entry which is preliminary data.</text>
</comment>
<evidence type="ECO:0000313" key="2">
    <source>
        <dbReference type="EMBL" id="OSY34950.1"/>
    </source>
</evidence>
<gene>
    <name evidence="2" type="ORF">BG845_06405</name>
</gene>